<dbReference type="PROSITE" id="PS51898">
    <property type="entry name" value="TYR_RECOMBINASE"/>
    <property type="match status" value="1"/>
</dbReference>
<dbReference type="Gene3D" id="1.10.150.130">
    <property type="match status" value="1"/>
</dbReference>
<organism evidence="8 9">
    <name type="scientific">Carnobacterium viridans</name>
    <dbReference type="NCBI Taxonomy" id="174587"/>
    <lineage>
        <taxon>Bacteria</taxon>
        <taxon>Bacillati</taxon>
        <taxon>Bacillota</taxon>
        <taxon>Bacilli</taxon>
        <taxon>Lactobacillales</taxon>
        <taxon>Carnobacteriaceae</taxon>
        <taxon>Carnobacterium</taxon>
    </lineage>
</organism>
<dbReference type="Gene3D" id="1.10.443.10">
    <property type="entry name" value="Intergrase catalytic core"/>
    <property type="match status" value="1"/>
</dbReference>
<dbReference type="Proteomes" id="UP000199481">
    <property type="component" value="Unassembled WGS sequence"/>
</dbReference>
<dbReference type="InterPro" id="IPR044068">
    <property type="entry name" value="CB"/>
</dbReference>
<dbReference type="AlphaFoldDB" id="A0A1H1AQ74"/>
<dbReference type="InterPro" id="IPR004107">
    <property type="entry name" value="Integrase_SAM-like_N"/>
</dbReference>
<keyword evidence="4" id="KW-0233">DNA recombination</keyword>
<feature type="domain" description="Core-binding (CB)" evidence="7">
    <location>
        <begin position="1"/>
        <end position="87"/>
    </location>
</feature>
<evidence type="ECO:0000259" key="7">
    <source>
        <dbReference type="PROSITE" id="PS51900"/>
    </source>
</evidence>
<dbReference type="RefSeq" id="WP_089977866.1">
    <property type="nucleotide sequence ID" value="NZ_CP084916.1"/>
</dbReference>
<dbReference type="SUPFAM" id="SSF56349">
    <property type="entry name" value="DNA breaking-rejoining enzymes"/>
    <property type="match status" value="1"/>
</dbReference>
<keyword evidence="9" id="KW-1185">Reference proteome</keyword>
<dbReference type="Pfam" id="PF00589">
    <property type="entry name" value="Phage_integrase"/>
    <property type="match status" value="1"/>
</dbReference>
<evidence type="ECO:0000313" key="9">
    <source>
        <dbReference type="Proteomes" id="UP000199481"/>
    </source>
</evidence>
<dbReference type="PANTHER" id="PTHR30349">
    <property type="entry name" value="PHAGE INTEGRASE-RELATED"/>
    <property type="match status" value="1"/>
</dbReference>
<proteinExistence type="inferred from homology"/>
<dbReference type="EMBL" id="FNJW01000008">
    <property type="protein sequence ID" value="SDQ41827.1"/>
    <property type="molecule type" value="Genomic_DNA"/>
</dbReference>
<name>A0A1H1AQ74_9LACT</name>
<dbReference type="PANTHER" id="PTHR30349:SF41">
    <property type="entry name" value="INTEGRASE_RECOMBINASE PROTEIN MJ0367-RELATED"/>
    <property type="match status" value="1"/>
</dbReference>
<dbReference type="Pfam" id="PF02899">
    <property type="entry name" value="Phage_int_SAM_1"/>
    <property type="match status" value="1"/>
</dbReference>
<evidence type="ECO:0000259" key="6">
    <source>
        <dbReference type="PROSITE" id="PS51898"/>
    </source>
</evidence>
<dbReference type="InterPro" id="IPR013762">
    <property type="entry name" value="Integrase-like_cat_sf"/>
</dbReference>
<gene>
    <name evidence="8" type="ORF">SAMN04487752_2207</name>
</gene>
<comment type="similarity">
    <text evidence="1">Belongs to the 'phage' integrase family.</text>
</comment>
<dbReference type="InterPro" id="IPR050090">
    <property type="entry name" value="Tyrosine_recombinase_XerCD"/>
</dbReference>
<dbReference type="GO" id="GO:0003677">
    <property type="term" value="F:DNA binding"/>
    <property type="evidence" value="ECO:0007669"/>
    <property type="project" value="UniProtKB-UniRule"/>
</dbReference>
<keyword evidence="2" id="KW-0229">DNA integration</keyword>
<protein>
    <submittedName>
        <fullName evidence="8">Integrase/recombinase XerD</fullName>
    </submittedName>
</protein>
<feature type="domain" description="Tyr recombinase" evidence="6">
    <location>
        <begin position="108"/>
        <end position="298"/>
    </location>
</feature>
<reference evidence="9" key="1">
    <citation type="submission" date="2016-10" db="EMBL/GenBank/DDBJ databases">
        <authorList>
            <person name="Varghese N."/>
            <person name="Submissions S."/>
        </authorList>
    </citation>
    <scope>NUCLEOTIDE SEQUENCE [LARGE SCALE GENOMIC DNA]</scope>
    <source>
        <strain evidence="9">MPL-11</strain>
    </source>
</reference>
<evidence type="ECO:0000313" key="8">
    <source>
        <dbReference type="EMBL" id="SDQ41827.1"/>
    </source>
</evidence>
<evidence type="ECO:0000256" key="5">
    <source>
        <dbReference type="PROSITE-ProRule" id="PRU01248"/>
    </source>
</evidence>
<keyword evidence="3 5" id="KW-0238">DNA-binding</keyword>
<dbReference type="GO" id="GO:0015074">
    <property type="term" value="P:DNA integration"/>
    <property type="evidence" value="ECO:0007669"/>
    <property type="project" value="UniProtKB-KW"/>
</dbReference>
<sequence length="306" mass="35910">MFLDSLLEEFLIHCQLKNLSMRTVESYQNSILNVLKYMEEMKGITKLEQLKRKDFQDYNFYMLKGGRKATHINGINKRVRSFFNYLVAEEYCEVNIPKQLPTLKEQKQLLTTFNVEEVKRMMNFYKKRTFLDARNQAILALMFDTGIRVGELLGIKNSNIESNFIRVLGKGDKWRVVPISLYLRKTFIKYEREKEKYIKRLKKDKSEIEDYFFLTKSLEKMASTVMIEYIVRDCALGVSVRSEVRASPHTCRHFYAITALKNGQDIFTISKILGHSSLNTTRIYLQSITDEEVITLAIPKSPLMNL</sequence>
<evidence type="ECO:0000256" key="4">
    <source>
        <dbReference type="ARBA" id="ARBA00023172"/>
    </source>
</evidence>
<accession>A0A1H1AQ74</accession>
<dbReference type="GO" id="GO:0006310">
    <property type="term" value="P:DNA recombination"/>
    <property type="evidence" value="ECO:0007669"/>
    <property type="project" value="UniProtKB-KW"/>
</dbReference>
<evidence type="ECO:0000256" key="2">
    <source>
        <dbReference type="ARBA" id="ARBA00022908"/>
    </source>
</evidence>
<dbReference type="OrthoDB" id="107900at2"/>
<evidence type="ECO:0000256" key="1">
    <source>
        <dbReference type="ARBA" id="ARBA00008857"/>
    </source>
</evidence>
<evidence type="ECO:0000256" key="3">
    <source>
        <dbReference type="ARBA" id="ARBA00023125"/>
    </source>
</evidence>
<dbReference type="InterPro" id="IPR011010">
    <property type="entry name" value="DNA_brk_join_enz"/>
</dbReference>
<dbReference type="PROSITE" id="PS51900">
    <property type="entry name" value="CB"/>
    <property type="match status" value="1"/>
</dbReference>
<dbReference type="InterPro" id="IPR010998">
    <property type="entry name" value="Integrase_recombinase_N"/>
</dbReference>
<dbReference type="InterPro" id="IPR002104">
    <property type="entry name" value="Integrase_catalytic"/>
</dbReference>